<feature type="short sequence motif" description="TFG box" evidence="2">
    <location>
        <begin position="69"/>
        <end position="89"/>
    </location>
</feature>
<proteinExistence type="predicted"/>
<dbReference type="SMART" id="SM01199">
    <property type="entry name" value="FDF"/>
    <property type="match status" value="1"/>
</dbReference>
<dbReference type="InterPro" id="IPR025768">
    <property type="entry name" value="TFG_box"/>
</dbReference>
<dbReference type="GO" id="GO:0003729">
    <property type="term" value="F:mRNA binding"/>
    <property type="evidence" value="ECO:0007669"/>
    <property type="project" value="TreeGrafter"/>
</dbReference>
<evidence type="ECO:0008006" key="7">
    <source>
        <dbReference type="Google" id="ProtNLM"/>
    </source>
</evidence>
<dbReference type="PANTHER" id="PTHR13586:SF0">
    <property type="entry name" value="TRAILER HITCH, ISOFORM H"/>
    <property type="match status" value="1"/>
</dbReference>
<dbReference type="AlphaFoldDB" id="A0A1B6DU69"/>
<evidence type="ECO:0000313" key="6">
    <source>
        <dbReference type="EMBL" id="JAS29221.1"/>
    </source>
</evidence>
<dbReference type="PROSITE" id="PS51536">
    <property type="entry name" value="TFG"/>
    <property type="match status" value="1"/>
</dbReference>
<dbReference type="Pfam" id="PF09532">
    <property type="entry name" value="FDF"/>
    <property type="match status" value="1"/>
</dbReference>
<evidence type="ECO:0000256" key="3">
    <source>
        <dbReference type="SAM" id="MobiDB-lite"/>
    </source>
</evidence>
<dbReference type="PANTHER" id="PTHR13586">
    <property type="entry name" value="SCD6 PROTEIN-RELATED"/>
    <property type="match status" value="1"/>
</dbReference>
<dbReference type="InterPro" id="IPR025761">
    <property type="entry name" value="FFD_box"/>
</dbReference>
<organism evidence="6">
    <name type="scientific">Clastoptera arizonana</name>
    <name type="common">Arizona spittle bug</name>
    <dbReference type="NCBI Taxonomy" id="38151"/>
    <lineage>
        <taxon>Eukaryota</taxon>
        <taxon>Metazoa</taxon>
        <taxon>Ecdysozoa</taxon>
        <taxon>Arthropoda</taxon>
        <taxon>Hexapoda</taxon>
        <taxon>Insecta</taxon>
        <taxon>Pterygota</taxon>
        <taxon>Neoptera</taxon>
        <taxon>Paraneoptera</taxon>
        <taxon>Hemiptera</taxon>
        <taxon>Auchenorrhyncha</taxon>
        <taxon>Cercopoidea</taxon>
        <taxon>Clastopteridae</taxon>
        <taxon>Clastoptera</taxon>
    </lineage>
</organism>
<sequence length="142" mass="16139">MSKIKLNENETTEPVVKLNGEEKKDDSGNETGVGEGEHEEEPVEIFYDKTKSFFDNISCEAVERSKGRSQRTDWRTERKLNSETFGVALARRGNYRGRGGYYNRGMFRGGYSMNRGGYNRGQGLRQPPVKPNHMLQQAAQAK</sequence>
<feature type="domain" description="FFD box profile" evidence="4">
    <location>
        <begin position="45"/>
        <end position="61"/>
    </location>
</feature>
<evidence type="ECO:0000259" key="4">
    <source>
        <dbReference type="PROSITE" id="PS51513"/>
    </source>
</evidence>
<dbReference type="InterPro" id="IPR019050">
    <property type="entry name" value="FDF_dom"/>
</dbReference>
<evidence type="ECO:0000256" key="1">
    <source>
        <dbReference type="PROSITE-ProRule" id="PRU00846"/>
    </source>
</evidence>
<feature type="region of interest" description="Disordered" evidence="3">
    <location>
        <begin position="1"/>
        <end position="42"/>
    </location>
</feature>
<accession>A0A1B6DU69</accession>
<evidence type="ECO:0000256" key="2">
    <source>
        <dbReference type="PROSITE-ProRule" id="PRU00869"/>
    </source>
</evidence>
<dbReference type="GO" id="GO:0000932">
    <property type="term" value="C:P-body"/>
    <property type="evidence" value="ECO:0007669"/>
    <property type="project" value="TreeGrafter"/>
</dbReference>
<feature type="domain" description="TFG box profile" evidence="5">
    <location>
        <begin position="69"/>
        <end position="89"/>
    </location>
</feature>
<name>A0A1B6DU69_9HEMI</name>
<gene>
    <name evidence="6" type="ORF">g.10837</name>
</gene>
<dbReference type="GO" id="GO:0034063">
    <property type="term" value="P:stress granule assembly"/>
    <property type="evidence" value="ECO:0007669"/>
    <property type="project" value="TreeGrafter"/>
</dbReference>
<feature type="region of interest" description="Disordered" evidence="3">
    <location>
        <begin position="117"/>
        <end position="142"/>
    </location>
</feature>
<dbReference type="PROSITE" id="PS51513">
    <property type="entry name" value="FFD"/>
    <property type="match status" value="1"/>
</dbReference>
<reference evidence="6" key="1">
    <citation type="submission" date="2015-12" db="EMBL/GenBank/DDBJ databases">
        <title>De novo transcriptome assembly of four potential Pierce s Disease insect vectors from Arizona vineyards.</title>
        <authorList>
            <person name="Tassone E.E."/>
        </authorList>
    </citation>
    <scope>NUCLEOTIDE SEQUENCE</scope>
</reference>
<evidence type="ECO:0000259" key="5">
    <source>
        <dbReference type="PROSITE" id="PS51536"/>
    </source>
</evidence>
<dbReference type="GO" id="GO:0033962">
    <property type="term" value="P:P-body assembly"/>
    <property type="evidence" value="ECO:0007669"/>
    <property type="project" value="TreeGrafter"/>
</dbReference>
<protein>
    <recommendedName>
        <fullName evidence="7">TFG box profile domain-containing protein</fullName>
    </recommendedName>
</protein>
<feature type="short sequence motif" description="FFD box" evidence="1">
    <location>
        <begin position="45"/>
        <end position="61"/>
    </location>
</feature>
<dbReference type="EMBL" id="GEDC01008077">
    <property type="protein sequence ID" value="JAS29221.1"/>
    <property type="molecule type" value="Transcribed_RNA"/>
</dbReference>